<accession>A0A9R0SZ91</accession>
<evidence type="ECO:0000313" key="2">
    <source>
        <dbReference type="Proteomes" id="UP000324705"/>
    </source>
</evidence>
<proteinExistence type="predicted"/>
<reference evidence="1 2" key="1">
    <citation type="submission" date="2017-09" db="EMBL/GenBank/DDBJ databases">
        <authorList>
            <consortium name="International Durum Wheat Genome Sequencing Consortium (IDWGSC)"/>
            <person name="Milanesi L."/>
        </authorList>
    </citation>
    <scope>NUCLEOTIDE SEQUENCE [LARGE SCALE GENOMIC DNA]</scope>
    <source>
        <strain evidence="2">cv. Svevo</strain>
    </source>
</reference>
<sequence length="80" mass="8742">MWGWFIRILPTRGRGPGSPTPPVPKICACRIIMALARDDGRSRRFSPVEATLIGLHTGGWLELPRGRGGGSSYLLSQWGP</sequence>
<dbReference type="Gramene" id="TRITD4Bv1G046350.1">
    <property type="protein sequence ID" value="TRITD4Bv1G046350.1"/>
    <property type="gene ID" value="TRITD4Bv1G046350"/>
</dbReference>
<name>A0A9R0SZ91_TRITD</name>
<gene>
    <name evidence="1" type="ORF">TRITD_4Bv1G046350</name>
</gene>
<dbReference type="AlphaFoldDB" id="A0A9R0SZ91"/>
<organism evidence="1 2">
    <name type="scientific">Triticum turgidum subsp. durum</name>
    <name type="common">Durum wheat</name>
    <name type="synonym">Triticum durum</name>
    <dbReference type="NCBI Taxonomy" id="4567"/>
    <lineage>
        <taxon>Eukaryota</taxon>
        <taxon>Viridiplantae</taxon>
        <taxon>Streptophyta</taxon>
        <taxon>Embryophyta</taxon>
        <taxon>Tracheophyta</taxon>
        <taxon>Spermatophyta</taxon>
        <taxon>Magnoliopsida</taxon>
        <taxon>Liliopsida</taxon>
        <taxon>Poales</taxon>
        <taxon>Poaceae</taxon>
        <taxon>BOP clade</taxon>
        <taxon>Pooideae</taxon>
        <taxon>Triticodae</taxon>
        <taxon>Triticeae</taxon>
        <taxon>Triticinae</taxon>
        <taxon>Triticum</taxon>
    </lineage>
</organism>
<protein>
    <submittedName>
        <fullName evidence="1">Uncharacterized protein</fullName>
    </submittedName>
</protein>
<dbReference type="Proteomes" id="UP000324705">
    <property type="component" value="Chromosome 4B"/>
</dbReference>
<evidence type="ECO:0000313" key="1">
    <source>
        <dbReference type="EMBL" id="VAI03650.1"/>
    </source>
</evidence>
<keyword evidence="2" id="KW-1185">Reference proteome</keyword>
<dbReference type="EMBL" id="LT934118">
    <property type="protein sequence ID" value="VAI03650.1"/>
    <property type="molecule type" value="Genomic_DNA"/>
</dbReference>